<proteinExistence type="predicted"/>
<protein>
    <submittedName>
        <fullName evidence="9">Nuclear factor erythroid 2-related factor 2</fullName>
    </submittedName>
</protein>
<dbReference type="GO" id="GO:0000978">
    <property type="term" value="F:RNA polymerase II cis-regulatory region sequence-specific DNA binding"/>
    <property type="evidence" value="ECO:0007669"/>
    <property type="project" value="InterPro"/>
</dbReference>
<evidence type="ECO:0000313" key="9">
    <source>
        <dbReference type="EMBL" id="GFO39006.1"/>
    </source>
</evidence>
<dbReference type="PANTHER" id="PTHR24411">
    <property type="entry name" value="NUCLEAR FACTOR ERYTHROID 2-RELATED FACTOR"/>
    <property type="match status" value="1"/>
</dbReference>
<feature type="compositionally biased region" description="Low complexity" evidence="7">
    <location>
        <begin position="886"/>
        <end position="928"/>
    </location>
</feature>
<feature type="domain" description="BZIP" evidence="8">
    <location>
        <begin position="781"/>
        <end position="844"/>
    </location>
</feature>
<dbReference type="SUPFAM" id="SSF57959">
    <property type="entry name" value="Leucine zipper domain"/>
    <property type="match status" value="1"/>
</dbReference>
<comment type="caution">
    <text evidence="9">The sequence shown here is derived from an EMBL/GenBank/DDBJ whole genome shotgun (WGS) entry which is preliminary data.</text>
</comment>
<keyword evidence="3" id="KW-0010">Activator</keyword>
<keyword evidence="2" id="KW-0238">DNA-binding</keyword>
<reference evidence="9 10" key="1">
    <citation type="journal article" date="2021" name="Elife">
        <title>Chloroplast acquisition without the gene transfer in kleptoplastic sea slugs, Plakobranchus ocellatus.</title>
        <authorList>
            <person name="Maeda T."/>
            <person name="Takahashi S."/>
            <person name="Yoshida T."/>
            <person name="Shimamura S."/>
            <person name="Takaki Y."/>
            <person name="Nagai Y."/>
            <person name="Toyoda A."/>
            <person name="Suzuki Y."/>
            <person name="Arimoto A."/>
            <person name="Ishii H."/>
            <person name="Satoh N."/>
            <person name="Nishiyama T."/>
            <person name="Hasebe M."/>
            <person name="Maruyama T."/>
            <person name="Minagawa J."/>
            <person name="Obokata J."/>
            <person name="Shigenobu S."/>
        </authorList>
    </citation>
    <scope>NUCLEOTIDE SEQUENCE [LARGE SCALE GENOMIC DNA]</scope>
</reference>
<dbReference type="SUPFAM" id="SSF47454">
    <property type="entry name" value="A DNA-binding domain in eukaryotic transcription factors"/>
    <property type="match status" value="1"/>
</dbReference>
<dbReference type="PROSITE" id="PS50217">
    <property type="entry name" value="BZIP"/>
    <property type="match status" value="1"/>
</dbReference>
<dbReference type="SMART" id="SM00338">
    <property type="entry name" value="BRLZ"/>
    <property type="match status" value="1"/>
</dbReference>
<dbReference type="EMBL" id="BLXT01007369">
    <property type="protein sequence ID" value="GFO39006.1"/>
    <property type="molecule type" value="Genomic_DNA"/>
</dbReference>
<dbReference type="InterPro" id="IPR004826">
    <property type="entry name" value="bZIP_Maf"/>
</dbReference>
<evidence type="ECO:0000256" key="6">
    <source>
        <dbReference type="SAM" id="Coils"/>
    </source>
</evidence>
<sequence>MIKEYFTDGLIGLAILLSLFRIDLDLVNINNLINYPEVQDIIQGQTAAYLPANFHHLPNTPHAFGNPKHADIDNEAFTAWFNNHYNSNFLFRRGSQNEIETFLVSGSDPSIASLQIQEIPSSSNTVSDESSGSTLLSSPTLPEEGANSYPELSVVNGNDSTNQEDAINSTSEQATVENVSLIFNNPFPGCNLTLEDLKLIDVLWKQDEDLGVGKEVFDANLRLELEKKQEMERIKIQEMKKAQMLAKEKQERERQEQANRWLRENFKRDGETGEWVSLQNSPSGSAAFSSVPAQPCAENEDFPTLDSALEYILNMDSSALQQNTDASELNQEPFFQTNYMPPSTSGLQTEEFHQPIQQQFVDQQPQQTLPAAAIEHQDSLEDSWDTLVNYLNSTTNNADANSDSVVNGGWVDIVDSNQDFFLLDDTNSGKQLDTGYVPANNTGPNLEPVSPVLEQQQANFLLNNVSLPSEAMNTSSDLVPLTSPSEIVGESSVSGLATLPELSSPVDFNLSDLGFFENITNLEGPMDEDIDMAEIDDMFRTIQSSGSSLLEPAMELSQNMDALQRLGDELNQSGASVGSSSPHEDFETIEGLEGATGGSDDFMFGGMRDLTSLKAPRRERPRIQHLSESSNDSGFAYKNGFSSSNSSAGSSYAGSPAGSSHGAEGGHTNLNHKVIGGGVRSSHNRSTSGNGTEHDPHGSHTLAQHQVAHNHTYNTPPGQVPREVKKYAQKEPSRKGPQSRDHRKALELKVPFSVEEIIESPVETFNEMISSHKLSEAQLNLIRDIRRRGKNKVAAQNCRKRKVNVIVNLSDERSELEKTRDRLLAERAHMEQETRRMRAKFGHLYAHIFQSLRDEQGQPYDPSLYSLQQSSDGNVFLVPRNISSVASSAEPSQSAVGLVSAGNGSTGPSSAASSASSSPSTTSSTSTSKADLSGPKKRKSYPQ</sequence>
<keyword evidence="6" id="KW-0175">Coiled coil</keyword>
<evidence type="ECO:0000259" key="8">
    <source>
        <dbReference type="PROSITE" id="PS50217"/>
    </source>
</evidence>
<name>A0AAV4D4H9_9GAST</name>
<gene>
    <name evidence="9" type="ORF">PoB_006551100</name>
</gene>
<dbReference type="PROSITE" id="PS00036">
    <property type="entry name" value="BZIP_BASIC"/>
    <property type="match status" value="1"/>
</dbReference>
<dbReference type="CDD" id="cd14698">
    <property type="entry name" value="bZIP_CNC"/>
    <property type="match status" value="1"/>
</dbReference>
<evidence type="ECO:0000256" key="3">
    <source>
        <dbReference type="ARBA" id="ARBA00023159"/>
    </source>
</evidence>
<evidence type="ECO:0000256" key="1">
    <source>
        <dbReference type="ARBA" id="ARBA00023015"/>
    </source>
</evidence>
<evidence type="ECO:0000256" key="7">
    <source>
        <dbReference type="SAM" id="MobiDB-lite"/>
    </source>
</evidence>
<feature type="compositionally biased region" description="Polar residues" evidence="7">
    <location>
        <begin position="155"/>
        <end position="165"/>
    </location>
</feature>
<dbReference type="PANTHER" id="PTHR24411:SF55">
    <property type="entry name" value="SEGMENTATION PROTEIN CAP'N'COLLAR"/>
    <property type="match status" value="1"/>
</dbReference>
<evidence type="ECO:0000256" key="2">
    <source>
        <dbReference type="ARBA" id="ARBA00023125"/>
    </source>
</evidence>
<dbReference type="Gene3D" id="1.10.880.10">
    <property type="entry name" value="Transcription factor, Skn-1-like, DNA-binding domain"/>
    <property type="match status" value="1"/>
</dbReference>
<evidence type="ECO:0000256" key="5">
    <source>
        <dbReference type="ARBA" id="ARBA00023242"/>
    </source>
</evidence>
<feature type="compositionally biased region" description="Low complexity" evidence="7">
    <location>
        <begin position="640"/>
        <end position="662"/>
    </location>
</feature>
<dbReference type="Pfam" id="PF03131">
    <property type="entry name" value="bZIP_Maf"/>
    <property type="match status" value="1"/>
</dbReference>
<organism evidence="9 10">
    <name type="scientific">Plakobranchus ocellatus</name>
    <dbReference type="NCBI Taxonomy" id="259542"/>
    <lineage>
        <taxon>Eukaryota</taxon>
        <taxon>Metazoa</taxon>
        <taxon>Spiralia</taxon>
        <taxon>Lophotrochozoa</taxon>
        <taxon>Mollusca</taxon>
        <taxon>Gastropoda</taxon>
        <taxon>Heterobranchia</taxon>
        <taxon>Euthyneura</taxon>
        <taxon>Panpulmonata</taxon>
        <taxon>Sacoglossa</taxon>
        <taxon>Placobranchoidea</taxon>
        <taxon>Plakobranchidae</taxon>
        <taxon>Plakobranchus</taxon>
    </lineage>
</organism>
<dbReference type="InterPro" id="IPR047167">
    <property type="entry name" value="NFE2-like"/>
</dbReference>
<dbReference type="Proteomes" id="UP000735302">
    <property type="component" value="Unassembled WGS sequence"/>
</dbReference>
<feature type="compositionally biased region" description="Low complexity" evidence="7">
    <location>
        <begin position="127"/>
        <end position="144"/>
    </location>
</feature>
<feature type="coiled-coil region" evidence="6">
    <location>
        <begin position="806"/>
        <end position="840"/>
    </location>
</feature>
<keyword evidence="10" id="KW-1185">Reference proteome</keyword>
<feature type="region of interest" description="Disordered" evidence="7">
    <location>
        <begin position="711"/>
        <end position="744"/>
    </location>
</feature>
<feature type="region of interest" description="Disordered" evidence="7">
    <location>
        <begin position="121"/>
        <end position="165"/>
    </location>
</feature>
<evidence type="ECO:0000313" key="10">
    <source>
        <dbReference type="Proteomes" id="UP000735302"/>
    </source>
</evidence>
<dbReference type="GO" id="GO:0000981">
    <property type="term" value="F:DNA-binding transcription factor activity, RNA polymerase II-specific"/>
    <property type="evidence" value="ECO:0007669"/>
    <property type="project" value="TreeGrafter"/>
</dbReference>
<keyword evidence="5" id="KW-0539">Nucleus</keyword>
<keyword evidence="1" id="KW-0805">Transcription regulation</keyword>
<dbReference type="InterPro" id="IPR008917">
    <property type="entry name" value="TF_DNA-bd_sf"/>
</dbReference>
<dbReference type="GO" id="GO:0005634">
    <property type="term" value="C:nucleus"/>
    <property type="evidence" value="ECO:0007669"/>
    <property type="project" value="TreeGrafter"/>
</dbReference>
<dbReference type="AlphaFoldDB" id="A0AAV4D4H9"/>
<keyword evidence="4" id="KW-0804">Transcription</keyword>
<feature type="region of interest" description="Disordered" evidence="7">
    <location>
        <begin position="886"/>
        <end position="943"/>
    </location>
</feature>
<evidence type="ECO:0000256" key="4">
    <source>
        <dbReference type="ARBA" id="ARBA00023163"/>
    </source>
</evidence>
<accession>A0AAV4D4H9</accession>
<feature type="region of interest" description="Disordered" evidence="7">
    <location>
        <begin position="612"/>
        <end position="699"/>
    </location>
</feature>
<dbReference type="InterPro" id="IPR046347">
    <property type="entry name" value="bZIP_sf"/>
</dbReference>
<dbReference type="InterPro" id="IPR004827">
    <property type="entry name" value="bZIP"/>
</dbReference>
<feature type="compositionally biased region" description="Basic and acidic residues" evidence="7">
    <location>
        <begin position="722"/>
        <end position="744"/>
    </location>
</feature>